<protein>
    <submittedName>
        <fullName evidence="4">PQQ-dependent sugar dehydrogenase</fullName>
    </submittedName>
</protein>
<dbReference type="RefSeq" id="WP_194709062.1">
    <property type="nucleotide sequence ID" value="NZ_JADKPN010000019.1"/>
</dbReference>
<dbReference type="Pfam" id="PF07995">
    <property type="entry name" value="GSDH"/>
    <property type="match status" value="1"/>
</dbReference>
<dbReference type="EMBL" id="JADKPN010000019">
    <property type="protein sequence ID" value="MBF4765884.1"/>
    <property type="molecule type" value="Genomic_DNA"/>
</dbReference>
<evidence type="ECO:0000256" key="2">
    <source>
        <dbReference type="SAM" id="SignalP"/>
    </source>
</evidence>
<comment type="caution">
    <text evidence="4">The sequence shown here is derived from an EMBL/GenBank/DDBJ whole genome shotgun (WGS) entry which is preliminary data.</text>
</comment>
<gene>
    <name evidence="4" type="ORF">ISU07_22345</name>
</gene>
<dbReference type="InterPro" id="IPR011041">
    <property type="entry name" value="Quinoprot_gluc/sorb_DH_b-prop"/>
</dbReference>
<evidence type="ECO:0000256" key="1">
    <source>
        <dbReference type="SAM" id="MobiDB-lite"/>
    </source>
</evidence>
<keyword evidence="5" id="KW-1185">Reference proteome</keyword>
<dbReference type="Proteomes" id="UP000640489">
    <property type="component" value="Unassembled WGS sequence"/>
</dbReference>
<dbReference type="InterPro" id="IPR012938">
    <property type="entry name" value="Glc/Sorbosone_DH"/>
</dbReference>
<dbReference type="PANTHER" id="PTHR19328:SF13">
    <property type="entry name" value="HIPL1 PROTEIN"/>
    <property type="match status" value="1"/>
</dbReference>
<sequence>MTRLLAAVLALVLLPGVACSSAAEPDGSAPAAASSSTTTARPTSDAGDATSDDSGQSRAKGVTLKVTRLATGLDHPWDVHGIGNGRYLVTERSGHLTVIDKDGTVRRLSMPTDLIWVSGETGLMGLAIDPDFASNGRFYTCNGGLPQGNPDVRVMVWTLNKAATRATYRDTLIKGFPTSSGRHGGCRLLILENGAMLVGTGDAAIGTNPENKQSLGGKTLMLNRITGKPWPTNPYANVADRRQKFLHTWGHRNVQGLAQRADGSLWSVEHGPDRDDEVNLLKNGGDYGWNPVPGYNESVPMTDQSLPGKQIEAKWSSGFPTVATSGASFVYGGQWGWYDGTLAVAALKAGELLFMKFDASGKLLGVRTPAAMKKYGRLRAVTALADGSILVTTDNGGNDAVLRVRPAG</sequence>
<dbReference type="InterPro" id="IPR011042">
    <property type="entry name" value="6-blade_b-propeller_TolB-like"/>
</dbReference>
<evidence type="ECO:0000313" key="4">
    <source>
        <dbReference type="EMBL" id="MBF4765884.1"/>
    </source>
</evidence>
<reference evidence="4" key="1">
    <citation type="submission" date="2020-11" db="EMBL/GenBank/DDBJ databases">
        <title>Nocardioides sp. nov., isolated from Soil of Cynanchum wilfordii Hemsley rhizosphere.</title>
        <authorList>
            <person name="Lee J.-S."/>
            <person name="Suh M.K."/>
            <person name="Kim J.-S."/>
        </authorList>
    </citation>
    <scope>NUCLEOTIDE SEQUENCE</scope>
    <source>
        <strain evidence="4">KCTC 19275</strain>
    </source>
</reference>
<organism evidence="4 5">
    <name type="scientific">Nocardioides islandensis</name>
    <dbReference type="NCBI Taxonomy" id="433663"/>
    <lineage>
        <taxon>Bacteria</taxon>
        <taxon>Bacillati</taxon>
        <taxon>Actinomycetota</taxon>
        <taxon>Actinomycetes</taxon>
        <taxon>Propionibacteriales</taxon>
        <taxon>Nocardioidaceae</taxon>
        <taxon>Nocardioides</taxon>
    </lineage>
</organism>
<evidence type="ECO:0000259" key="3">
    <source>
        <dbReference type="Pfam" id="PF07995"/>
    </source>
</evidence>
<dbReference type="SUPFAM" id="SSF50952">
    <property type="entry name" value="Soluble quinoprotein glucose dehydrogenase"/>
    <property type="match status" value="1"/>
</dbReference>
<dbReference type="Gene3D" id="2.120.10.30">
    <property type="entry name" value="TolB, C-terminal domain"/>
    <property type="match status" value="1"/>
</dbReference>
<keyword evidence="2" id="KW-0732">Signal</keyword>
<name>A0A930YKB3_9ACTN</name>
<feature type="region of interest" description="Disordered" evidence="1">
    <location>
        <begin position="23"/>
        <end position="59"/>
    </location>
</feature>
<dbReference type="AlphaFoldDB" id="A0A930YKB3"/>
<proteinExistence type="predicted"/>
<feature type="domain" description="Glucose/Sorbosone dehydrogenase" evidence="3">
    <location>
        <begin position="73"/>
        <end position="396"/>
    </location>
</feature>
<feature type="compositionally biased region" description="Low complexity" evidence="1">
    <location>
        <begin position="23"/>
        <end position="57"/>
    </location>
</feature>
<feature type="chain" id="PRO_5037114265" evidence="2">
    <location>
        <begin position="23"/>
        <end position="408"/>
    </location>
</feature>
<dbReference type="PANTHER" id="PTHR19328">
    <property type="entry name" value="HEDGEHOG-INTERACTING PROTEIN"/>
    <property type="match status" value="1"/>
</dbReference>
<accession>A0A930YKB3</accession>
<feature type="signal peptide" evidence="2">
    <location>
        <begin position="1"/>
        <end position="22"/>
    </location>
</feature>
<evidence type="ECO:0000313" key="5">
    <source>
        <dbReference type="Proteomes" id="UP000640489"/>
    </source>
</evidence>